<evidence type="ECO:0000259" key="1">
    <source>
        <dbReference type="Pfam" id="PF01814"/>
    </source>
</evidence>
<sequence length="185" mass="20447">MTQEAKERGPFARFLVEDHRRLDVLLQAAATQPAQVNREVYDQFRVGLLRHIGMEEKILFPAVQRWRGGTPLPIAAKLRLDHGALATLLMPTPTPAILATIRRLLMDHNVLEEGPGGVYDLCDQLAGSEAEPLLKDLLAAPSLAVMPHSDSPAVMTTLRRTLERAGYRMEADIGRDVPVTPARES</sequence>
<dbReference type="OrthoDB" id="668193at2"/>
<evidence type="ECO:0000313" key="3">
    <source>
        <dbReference type="Proteomes" id="UP000001660"/>
    </source>
</evidence>
<keyword evidence="3" id="KW-1185">Reference proteome</keyword>
<dbReference type="HOGENOM" id="CLU_1536917_0_0_0"/>
<name>D8PIT8_9BACT</name>
<dbReference type="STRING" id="330214.NIDE3490"/>
<reference evidence="2 3" key="1">
    <citation type="journal article" date="2010" name="Proc. Natl. Acad. Sci. U.S.A.">
        <title>A Nitrospira metagenome illuminates the physiology and evolution of globally important nitrite-oxidizing bacteria.</title>
        <authorList>
            <person name="Lucker S."/>
            <person name="Wagner M."/>
            <person name="Maixner F."/>
            <person name="Pelletier E."/>
            <person name="Koch H."/>
            <person name="Vacherie B."/>
            <person name="Rattei T."/>
            <person name="Sinninghe Damste J."/>
            <person name="Spieck E."/>
            <person name="Le Paslier D."/>
            <person name="Daims H."/>
        </authorList>
    </citation>
    <scope>NUCLEOTIDE SEQUENCE [LARGE SCALE GENOMIC DNA]</scope>
</reference>
<feature type="domain" description="Hemerythrin-like" evidence="1">
    <location>
        <begin position="13"/>
        <end position="89"/>
    </location>
</feature>
<dbReference type="KEGG" id="nde:NIDE3490"/>
<dbReference type="Gene3D" id="1.20.120.520">
    <property type="entry name" value="nmb1532 protein domain like"/>
    <property type="match status" value="1"/>
</dbReference>
<dbReference type="EMBL" id="FP929003">
    <property type="protein sequence ID" value="CBK43175.1"/>
    <property type="molecule type" value="Genomic_DNA"/>
</dbReference>
<dbReference type="InterPro" id="IPR012312">
    <property type="entry name" value="Hemerythrin-like"/>
</dbReference>
<accession>D8PIT8</accession>
<dbReference type="AlphaFoldDB" id="D8PIT8"/>
<dbReference type="Proteomes" id="UP000001660">
    <property type="component" value="Chromosome"/>
</dbReference>
<evidence type="ECO:0000313" key="2">
    <source>
        <dbReference type="EMBL" id="CBK43175.1"/>
    </source>
</evidence>
<protein>
    <recommendedName>
        <fullName evidence="1">Hemerythrin-like domain-containing protein</fullName>
    </recommendedName>
</protein>
<dbReference type="Pfam" id="PF01814">
    <property type="entry name" value="Hemerythrin"/>
    <property type="match status" value="1"/>
</dbReference>
<dbReference type="eggNOG" id="COG5592">
    <property type="taxonomic scope" value="Bacteria"/>
</dbReference>
<organism evidence="2 3">
    <name type="scientific">Nitrospira defluvii</name>
    <dbReference type="NCBI Taxonomy" id="330214"/>
    <lineage>
        <taxon>Bacteria</taxon>
        <taxon>Pseudomonadati</taxon>
        <taxon>Nitrospirota</taxon>
        <taxon>Nitrospiria</taxon>
        <taxon>Nitrospirales</taxon>
        <taxon>Nitrospiraceae</taxon>
        <taxon>Nitrospira</taxon>
    </lineage>
</organism>
<proteinExistence type="predicted"/>
<gene>
    <name evidence="2" type="ORF">NIDE3490</name>
</gene>